<feature type="transmembrane region" description="Helical" evidence="6">
    <location>
        <begin position="81"/>
        <end position="100"/>
    </location>
</feature>
<feature type="transmembrane region" description="Helical" evidence="6">
    <location>
        <begin position="213"/>
        <end position="232"/>
    </location>
</feature>
<dbReference type="PANTHER" id="PTHR43483">
    <property type="entry name" value="MEMBRANE TRANSPORTER PROTEIN HI_0806-RELATED"/>
    <property type="match status" value="1"/>
</dbReference>
<dbReference type="PANTHER" id="PTHR43483:SF3">
    <property type="entry name" value="MEMBRANE TRANSPORTER PROTEIN HI_0806-RELATED"/>
    <property type="match status" value="1"/>
</dbReference>
<keyword evidence="3 6" id="KW-0812">Transmembrane</keyword>
<keyword evidence="6" id="KW-1003">Cell membrane</keyword>
<dbReference type="InterPro" id="IPR002781">
    <property type="entry name" value="TM_pro_TauE-like"/>
</dbReference>
<keyword evidence="5 6" id="KW-0472">Membrane</keyword>
<evidence type="ECO:0000256" key="6">
    <source>
        <dbReference type="RuleBase" id="RU363041"/>
    </source>
</evidence>
<keyword evidence="4 6" id="KW-1133">Transmembrane helix</keyword>
<evidence type="ECO:0000313" key="8">
    <source>
        <dbReference type="Proteomes" id="UP001168167"/>
    </source>
</evidence>
<evidence type="ECO:0000313" key="7">
    <source>
        <dbReference type="EMBL" id="MDM5147063.1"/>
    </source>
</evidence>
<feature type="transmembrane region" description="Helical" evidence="6">
    <location>
        <begin position="6"/>
        <end position="39"/>
    </location>
</feature>
<accession>A0ABT7QKN1</accession>
<evidence type="ECO:0000256" key="3">
    <source>
        <dbReference type="ARBA" id="ARBA00022692"/>
    </source>
</evidence>
<organism evidence="7 8">
    <name type="scientific">Candidatus Doriopsillibacter californiensis</name>
    <dbReference type="NCBI Taxonomy" id="2970740"/>
    <lineage>
        <taxon>Bacteria</taxon>
        <taxon>Pseudomonadati</taxon>
        <taxon>Pseudomonadota</taxon>
        <taxon>Gammaproteobacteria</taxon>
        <taxon>Candidatus Tethybacterales</taxon>
        <taxon>Candidatus Persebacteraceae</taxon>
        <taxon>Candidatus Doriopsillibacter</taxon>
    </lineage>
</organism>
<sequence>MTLPDVALFAGLGAFAGFFAGLLGIGGGAIITPLLVLTFASIMNPAIATHAAIGTAMAVIALTSIPSLLTHARHGAVEWRLGGMLAGGAAVGAFVGSNLANLFSAALLNLLLSLFLFYVSYVMFFPHRRSKPKPALPLLALTGVGGVIGVLSSLLGIGGGAMSTPFLSRQGLSMQKSIGTSSFFNNPVSTFAAAGYIISGWNNTAMPDGSIGYVYSPALIYIAIFSMIFAIIGANLTAKLPEKLLRYVFGTLTTILAVRLLTSSVLAQW</sequence>
<feature type="transmembrane region" description="Helical" evidence="6">
    <location>
        <begin position="244"/>
        <end position="267"/>
    </location>
</feature>
<feature type="transmembrane region" description="Helical" evidence="6">
    <location>
        <begin position="51"/>
        <end position="69"/>
    </location>
</feature>
<evidence type="ECO:0000256" key="2">
    <source>
        <dbReference type="ARBA" id="ARBA00009142"/>
    </source>
</evidence>
<reference evidence="7" key="2">
    <citation type="journal article" date="2023" name="Microbiome">
        <title>Synthase-selected sorting approach identifies a beta-lactone synthase in a nudibranch symbiotic bacterium.</title>
        <authorList>
            <person name="Dzunkova M."/>
            <person name="La Clair J.J."/>
            <person name="Tyml T."/>
            <person name="Doud D."/>
            <person name="Schulz F."/>
            <person name="Piquer-Esteban S."/>
            <person name="Porcel Sanchis D."/>
            <person name="Osborn A."/>
            <person name="Robinson D."/>
            <person name="Louie K.B."/>
            <person name="Bowen B.P."/>
            <person name="Bowers R.M."/>
            <person name="Lee J."/>
            <person name="Arnau V."/>
            <person name="Diaz-Villanueva W."/>
            <person name="Stepanauskas R."/>
            <person name="Gosliner T."/>
            <person name="Date S.V."/>
            <person name="Northen T.R."/>
            <person name="Cheng J.F."/>
            <person name="Burkart M.D."/>
            <person name="Woyke T."/>
        </authorList>
    </citation>
    <scope>NUCLEOTIDE SEQUENCE</scope>
    <source>
        <strain evidence="7">Df01</strain>
    </source>
</reference>
<dbReference type="EMBL" id="JANQAO010000001">
    <property type="protein sequence ID" value="MDM5147063.1"/>
    <property type="molecule type" value="Genomic_DNA"/>
</dbReference>
<comment type="similarity">
    <text evidence="2 6">Belongs to the 4-toluene sulfonate uptake permease (TSUP) (TC 2.A.102) family.</text>
</comment>
<protein>
    <recommendedName>
        <fullName evidence="6">Probable membrane transporter protein</fullName>
    </recommendedName>
</protein>
<comment type="subcellular location">
    <subcellularLocation>
        <location evidence="6">Cell membrane</location>
        <topology evidence="6">Multi-pass membrane protein</topology>
    </subcellularLocation>
    <subcellularLocation>
        <location evidence="1">Membrane</location>
        <topology evidence="1">Multi-pass membrane protein</topology>
    </subcellularLocation>
</comment>
<evidence type="ECO:0000256" key="5">
    <source>
        <dbReference type="ARBA" id="ARBA00023136"/>
    </source>
</evidence>
<name>A0ABT7QKN1_9GAMM</name>
<evidence type="ECO:0000256" key="4">
    <source>
        <dbReference type="ARBA" id="ARBA00022989"/>
    </source>
</evidence>
<comment type="caution">
    <text evidence="7">The sequence shown here is derived from an EMBL/GenBank/DDBJ whole genome shotgun (WGS) entry which is preliminary data.</text>
</comment>
<proteinExistence type="inferred from homology"/>
<reference evidence="7" key="1">
    <citation type="submission" date="2022-08" db="EMBL/GenBank/DDBJ databases">
        <authorList>
            <person name="Dzunkova M."/>
            <person name="La Clair J."/>
            <person name="Tyml T."/>
            <person name="Doud D."/>
            <person name="Schulz F."/>
            <person name="Piquer S."/>
            <person name="Porcel Sanchis D."/>
            <person name="Osborn A."/>
            <person name="Robinson D."/>
            <person name="Louie K.B."/>
            <person name="Bowen B.P."/>
            <person name="Bowers R."/>
            <person name="Lee J."/>
            <person name="Arnau Llombart V."/>
            <person name="Diaz Villanueva W."/>
            <person name="Gosliner T."/>
            <person name="Northen T."/>
            <person name="Cheng J.-F."/>
            <person name="Burkart M.D."/>
            <person name="Woyke T."/>
        </authorList>
    </citation>
    <scope>NUCLEOTIDE SEQUENCE</scope>
    <source>
        <strain evidence="7">Df01</strain>
    </source>
</reference>
<gene>
    <name evidence="7" type="ORF">NQX30_01515</name>
</gene>
<feature type="transmembrane region" description="Helical" evidence="6">
    <location>
        <begin position="138"/>
        <end position="162"/>
    </location>
</feature>
<feature type="transmembrane region" description="Helical" evidence="6">
    <location>
        <begin position="107"/>
        <end position="126"/>
    </location>
</feature>
<feature type="transmembrane region" description="Helical" evidence="6">
    <location>
        <begin position="183"/>
        <end position="201"/>
    </location>
</feature>
<keyword evidence="8" id="KW-1185">Reference proteome</keyword>
<evidence type="ECO:0000256" key="1">
    <source>
        <dbReference type="ARBA" id="ARBA00004141"/>
    </source>
</evidence>
<dbReference type="Proteomes" id="UP001168167">
    <property type="component" value="Unassembled WGS sequence"/>
</dbReference>
<dbReference type="Pfam" id="PF01925">
    <property type="entry name" value="TauE"/>
    <property type="match status" value="1"/>
</dbReference>